<protein>
    <submittedName>
        <fullName evidence="2">Helix-turn-helix</fullName>
    </submittedName>
</protein>
<proteinExistence type="predicted"/>
<dbReference type="PROSITE" id="PS50943">
    <property type="entry name" value="HTH_CROC1"/>
    <property type="match status" value="1"/>
</dbReference>
<dbReference type="Pfam" id="PF01381">
    <property type="entry name" value="HTH_3"/>
    <property type="match status" value="1"/>
</dbReference>
<dbReference type="InterPro" id="IPR010982">
    <property type="entry name" value="Lambda_DNA-bd_dom_sf"/>
</dbReference>
<dbReference type="SUPFAM" id="SSF47413">
    <property type="entry name" value="lambda repressor-like DNA-binding domains"/>
    <property type="match status" value="1"/>
</dbReference>
<dbReference type="CDD" id="cd00093">
    <property type="entry name" value="HTH_XRE"/>
    <property type="match status" value="1"/>
</dbReference>
<dbReference type="SMART" id="SM00530">
    <property type="entry name" value="HTH_XRE"/>
    <property type="match status" value="1"/>
</dbReference>
<evidence type="ECO:0000313" key="3">
    <source>
        <dbReference type="Proteomes" id="UP000095709"/>
    </source>
</evidence>
<dbReference type="Gene3D" id="1.10.260.40">
    <property type="entry name" value="lambda repressor-like DNA-binding domains"/>
    <property type="match status" value="1"/>
</dbReference>
<dbReference type="AlphaFoldDB" id="A0A174R0D6"/>
<organism evidence="2 3">
    <name type="scientific">Fusicatenibacter saccharivorans</name>
    <dbReference type="NCBI Taxonomy" id="1150298"/>
    <lineage>
        <taxon>Bacteria</taxon>
        <taxon>Bacillati</taxon>
        <taxon>Bacillota</taxon>
        <taxon>Clostridia</taxon>
        <taxon>Lachnospirales</taxon>
        <taxon>Lachnospiraceae</taxon>
        <taxon>Fusicatenibacter</taxon>
    </lineage>
</organism>
<dbReference type="Proteomes" id="UP000095709">
    <property type="component" value="Unassembled WGS sequence"/>
</dbReference>
<dbReference type="InterPro" id="IPR001387">
    <property type="entry name" value="Cro/C1-type_HTH"/>
</dbReference>
<accession>A0A174R0D6</accession>
<dbReference type="RefSeq" id="WP_055267613.1">
    <property type="nucleotide sequence ID" value="NZ_CZAL01000016.1"/>
</dbReference>
<gene>
    <name evidence="2" type="ORF">ERS852498_02769</name>
</gene>
<name>A0A174R0D6_9FIRM</name>
<feature type="domain" description="HTH cro/C1-type" evidence="1">
    <location>
        <begin position="18"/>
        <end position="73"/>
    </location>
</feature>
<dbReference type="EMBL" id="CZAL01000016">
    <property type="protein sequence ID" value="CUP76590.1"/>
    <property type="molecule type" value="Genomic_DNA"/>
</dbReference>
<sequence>MNEHICVAVNTKATGEKIRKLREKCGFSKTEVQESLGLVGVQSIYDWENGVKLPNIENALGLARLLGVDLDQLLVAQPLVKENATKTEQELSDRCRISEAVEKLEPMFADMLLEDGSASDPAADTEIQLEDGTWEKYHYPVPEVLAYYSVSQFRLEICNRTDSYARFYPKERRFVVSEKGLEDEALLLHEMIHMNEYALSQLPSQYRGRVAACLCESLQKNIYDVDQMVKENLSFFQDSSVDREEHDTLFYLKSLDLDMRMHYKLGTIYACGLEHRACA</sequence>
<evidence type="ECO:0000313" key="2">
    <source>
        <dbReference type="EMBL" id="CUP76590.1"/>
    </source>
</evidence>
<evidence type="ECO:0000259" key="1">
    <source>
        <dbReference type="PROSITE" id="PS50943"/>
    </source>
</evidence>
<dbReference type="GO" id="GO:0003677">
    <property type="term" value="F:DNA binding"/>
    <property type="evidence" value="ECO:0007669"/>
    <property type="project" value="InterPro"/>
</dbReference>
<reference evidence="2 3" key="1">
    <citation type="submission" date="2015-09" db="EMBL/GenBank/DDBJ databases">
        <authorList>
            <consortium name="Pathogen Informatics"/>
        </authorList>
    </citation>
    <scope>NUCLEOTIDE SEQUENCE [LARGE SCALE GENOMIC DNA]</scope>
    <source>
        <strain evidence="2 3">2789STDY5834885</strain>
    </source>
</reference>